<dbReference type="Proteomes" id="UP000594621">
    <property type="component" value="Chromosome"/>
</dbReference>
<dbReference type="RefSeq" id="WP_195801043.1">
    <property type="nucleotide sequence ID" value="NZ_CP061379.1"/>
</dbReference>
<organism evidence="2 3">
    <name type="scientific">Bradyrhizobium commune</name>
    <dbReference type="NCBI Taxonomy" id="83627"/>
    <lineage>
        <taxon>Bacteria</taxon>
        <taxon>Pseudomonadati</taxon>
        <taxon>Pseudomonadota</taxon>
        <taxon>Alphaproteobacteria</taxon>
        <taxon>Hyphomicrobiales</taxon>
        <taxon>Nitrobacteraceae</taxon>
        <taxon>Bradyrhizobium</taxon>
    </lineage>
</organism>
<dbReference type="AlphaFoldDB" id="A0A7S9D5D5"/>
<accession>A0A7S9D5D5</accession>
<proteinExistence type="predicted"/>
<reference evidence="2 3" key="1">
    <citation type="submission" date="2020-09" db="EMBL/GenBank/DDBJ databases">
        <title>Complete genomes of bradyrhizobia occurring on native shrubby legumes in Australia.</title>
        <authorList>
            <person name="Lafay B."/>
        </authorList>
    </citation>
    <scope>NUCLEOTIDE SEQUENCE [LARGE SCALE GENOMIC DNA]</scope>
    <source>
        <strain evidence="2 3">BDV5040</strain>
    </source>
</reference>
<keyword evidence="3" id="KW-1185">Reference proteome</keyword>
<evidence type="ECO:0000313" key="2">
    <source>
        <dbReference type="EMBL" id="QPF91476.1"/>
    </source>
</evidence>
<feature type="region of interest" description="Disordered" evidence="1">
    <location>
        <begin position="1"/>
        <end position="64"/>
    </location>
</feature>
<evidence type="ECO:0000256" key="1">
    <source>
        <dbReference type="SAM" id="MobiDB-lite"/>
    </source>
</evidence>
<sequence length="64" mass="7058">MSHRQNPPRQDRRGIGRAPVRKYAPASVGTEAPGCFNPTMPRSKRQRAALQAAVYNANKRTPNG</sequence>
<dbReference type="KEGG" id="bcou:IC761_34415"/>
<protein>
    <submittedName>
        <fullName evidence="2">Uncharacterized protein</fullName>
    </submittedName>
</protein>
<gene>
    <name evidence="2" type="ORF">IC761_34415</name>
</gene>
<dbReference type="EMBL" id="CP061379">
    <property type="protein sequence ID" value="QPF91476.1"/>
    <property type="molecule type" value="Genomic_DNA"/>
</dbReference>
<name>A0A7S9D5D5_9BRAD</name>
<evidence type="ECO:0000313" key="3">
    <source>
        <dbReference type="Proteomes" id="UP000594621"/>
    </source>
</evidence>